<dbReference type="InterPro" id="IPR058548">
    <property type="entry name" value="MlaB-like_STAS"/>
</dbReference>
<dbReference type="OrthoDB" id="5179750at2"/>
<dbReference type="RefSeq" id="WP_067371064.1">
    <property type="nucleotide sequence ID" value="NZ_JBIUBN010000002.1"/>
</dbReference>
<accession>A0A136PLP3</accession>
<organism evidence="3 4">
    <name type="scientific">Micromonospora rosaria</name>
    <dbReference type="NCBI Taxonomy" id="47874"/>
    <lineage>
        <taxon>Bacteria</taxon>
        <taxon>Bacillati</taxon>
        <taxon>Actinomycetota</taxon>
        <taxon>Actinomycetes</taxon>
        <taxon>Micromonosporales</taxon>
        <taxon>Micromonosporaceae</taxon>
        <taxon>Micromonospora</taxon>
    </lineage>
</organism>
<evidence type="ECO:0000259" key="2">
    <source>
        <dbReference type="Pfam" id="PF14417"/>
    </source>
</evidence>
<dbReference type="EMBL" id="LRQV01000120">
    <property type="protein sequence ID" value="KXK59314.1"/>
    <property type="molecule type" value="Genomic_DNA"/>
</dbReference>
<dbReference type="Pfam" id="PF13466">
    <property type="entry name" value="STAS_2"/>
    <property type="match status" value="1"/>
</dbReference>
<dbReference type="SUPFAM" id="SSF52091">
    <property type="entry name" value="SpoIIaa-like"/>
    <property type="match status" value="1"/>
</dbReference>
<evidence type="ECO:0000313" key="3">
    <source>
        <dbReference type="EMBL" id="KXK59314.1"/>
    </source>
</evidence>
<sequence length="275" mass="29787">MIDQARADQAYGHVCWSSDDPAAFDSRAREFVDEGLAAGERVWYVTAGDPTGRAAPRRPLAGLPADAPPGAVQVVALAQTYRRGPRVDPSAQVDAYASVTEAALAAGYTGLRVVADVTPLVRTPAQLDAFARYEHLVDRYMRARPMSALCAYDRRELGDRAVAELACLHPETNAPVLFRLFAADPGRAYALTGELDPSNHELFRQALSRVDPPGPDGRLVLRAAGLRYIDHRCLLHLDDHARRHGLTVELRTAGTAAAHLVELLGLSRVRVAGAR</sequence>
<dbReference type="InterPro" id="IPR025847">
    <property type="entry name" value="MEDS_domain"/>
</dbReference>
<keyword evidence="4" id="KW-1185">Reference proteome</keyword>
<evidence type="ECO:0000259" key="1">
    <source>
        <dbReference type="Pfam" id="PF13466"/>
    </source>
</evidence>
<dbReference type="Gene3D" id="3.30.750.24">
    <property type="entry name" value="STAS domain"/>
    <property type="match status" value="1"/>
</dbReference>
<dbReference type="Proteomes" id="UP000070620">
    <property type="component" value="Unassembled WGS sequence"/>
</dbReference>
<evidence type="ECO:0000313" key="4">
    <source>
        <dbReference type="Proteomes" id="UP000070620"/>
    </source>
</evidence>
<protein>
    <recommendedName>
        <fullName evidence="5">STAS domain-containing protein</fullName>
    </recommendedName>
</protein>
<gene>
    <name evidence="3" type="ORF">AWW66_24895</name>
</gene>
<reference evidence="3 4" key="1">
    <citation type="submission" date="2016-01" db="EMBL/GenBank/DDBJ databases">
        <title>Whole genome sequence and analysis of Micromonospora rosaria DSM 803, which can produce antibacterial substance rosamicin.</title>
        <authorList>
            <person name="Yang H."/>
            <person name="He X."/>
            <person name="Zhu D."/>
        </authorList>
    </citation>
    <scope>NUCLEOTIDE SEQUENCE [LARGE SCALE GENOMIC DNA]</scope>
    <source>
        <strain evidence="3 4">DSM 803</strain>
    </source>
</reference>
<name>A0A136PLP3_9ACTN</name>
<proteinExistence type="predicted"/>
<dbReference type="AlphaFoldDB" id="A0A136PLP3"/>
<feature type="domain" description="MlaB-like STAS" evidence="1">
    <location>
        <begin position="191"/>
        <end position="266"/>
    </location>
</feature>
<dbReference type="Pfam" id="PF14417">
    <property type="entry name" value="MEDS"/>
    <property type="match status" value="1"/>
</dbReference>
<comment type="caution">
    <text evidence="3">The sequence shown here is derived from an EMBL/GenBank/DDBJ whole genome shotgun (WGS) entry which is preliminary data.</text>
</comment>
<evidence type="ECO:0008006" key="5">
    <source>
        <dbReference type="Google" id="ProtNLM"/>
    </source>
</evidence>
<feature type="domain" description="MEDS" evidence="2">
    <location>
        <begin position="13"/>
        <end position="170"/>
    </location>
</feature>
<dbReference type="InterPro" id="IPR036513">
    <property type="entry name" value="STAS_dom_sf"/>
</dbReference>